<dbReference type="InterPro" id="IPR052516">
    <property type="entry name" value="N-heterocyclic_Hydroxylase"/>
</dbReference>
<dbReference type="InterPro" id="IPR037165">
    <property type="entry name" value="AldOxase/xan_DH_Mopterin-bd_sf"/>
</dbReference>
<evidence type="ECO:0000259" key="1">
    <source>
        <dbReference type="SMART" id="SM01008"/>
    </source>
</evidence>
<dbReference type="Gene3D" id="3.90.1170.50">
    <property type="entry name" value="Aldehyde oxidase/xanthine dehydrogenase, a/b hammerhead"/>
    <property type="match status" value="1"/>
</dbReference>
<dbReference type="InterPro" id="IPR046867">
    <property type="entry name" value="AldOxase/xan_DH_MoCoBD2"/>
</dbReference>
<dbReference type="Gene3D" id="3.30.365.10">
    <property type="entry name" value="Aldehyde oxidase/xanthine dehydrogenase, molybdopterin binding domain"/>
    <property type="match status" value="4"/>
</dbReference>
<dbReference type="Pfam" id="PF20256">
    <property type="entry name" value="MoCoBD_2"/>
    <property type="match status" value="2"/>
</dbReference>
<dbReference type="PIRSF" id="PIRSF036389">
    <property type="entry name" value="IOR_B"/>
    <property type="match status" value="1"/>
</dbReference>
<dbReference type="EMBL" id="JBBKZV010000025">
    <property type="protein sequence ID" value="MEJ8825746.1"/>
    <property type="molecule type" value="Genomic_DNA"/>
</dbReference>
<protein>
    <submittedName>
        <fullName evidence="2">Molybdopterin cofactor-binding domain-containing protein</fullName>
    </submittedName>
</protein>
<dbReference type="InterPro" id="IPR008274">
    <property type="entry name" value="AldOxase/xan_DH_MoCoBD1"/>
</dbReference>
<organism evidence="2 3">
    <name type="scientific">Variovorax humicola</name>
    <dbReference type="NCBI Taxonomy" id="1769758"/>
    <lineage>
        <taxon>Bacteria</taxon>
        <taxon>Pseudomonadati</taxon>
        <taxon>Pseudomonadota</taxon>
        <taxon>Betaproteobacteria</taxon>
        <taxon>Burkholderiales</taxon>
        <taxon>Comamonadaceae</taxon>
        <taxon>Variovorax</taxon>
    </lineage>
</organism>
<dbReference type="SUPFAM" id="SSF56003">
    <property type="entry name" value="Molybdenum cofactor-binding domain"/>
    <property type="match status" value="2"/>
</dbReference>
<name>A0ABU8W6R3_9BURK</name>
<accession>A0ABU8W6R3</accession>
<dbReference type="PANTHER" id="PTHR47495:SF1">
    <property type="entry name" value="BLL3820 PROTEIN"/>
    <property type="match status" value="1"/>
</dbReference>
<dbReference type="Pfam" id="PF02738">
    <property type="entry name" value="MoCoBD_1"/>
    <property type="match status" value="1"/>
</dbReference>
<proteinExistence type="predicted"/>
<dbReference type="RefSeq" id="WP_340366778.1">
    <property type="nucleotide sequence ID" value="NZ_JBBKZV010000025.1"/>
</dbReference>
<dbReference type="InterPro" id="IPR012368">
    <property type="entry name" value="OxRdtase_Mopterin-bd_su_IorB"/>
</dbReference>
<sequence length="760" mass="80637">MAPLVAALEGLVQVDEISLRRAVPGMLSRRAAIKAGALFVGFCLAPGGAALAQTAAVAPGERRSLALDNVDSFLAVGADGTVVVYSGKVDLGTGHRIAIRQMVGEELGIGVERIELIEGDTALTPNQGPTAGSTGIMRGGVELRQAAATAREALLAMGAQRLQSPAEQLTLASGEVRAADGRSVGIGSLVGGRTFDVKMNPKAPLKKPADYKLVGQSLPRPDIPAKVTGRHVYVHDLVVPGMLHGRVLRPPSVGAKVRSVDESSISKLPGVRVVRIVDFVGVVSADEWAAVRAARELKVQWSDSAELIGHTALVDWARRGPFVAEEIITAKGDAARVDALRDAPDALRATYGWPIQSHGSIGPSCAVADVRADAGTVWTASQASHRFLNIFAGLVDVPRDKLRVIYVDGPGCYGMNGSDDAAADAVLLSRAVGKPVRVQWSREDELGWDPKGPPQLLDMAATLAPDGGIDAWQTDMWVPRATANLEWIPLLSPLAAGLKQPVGQSTGLVSQNGDPPYGPKAVVVKAHWLGPSPLRPSNIRAPGKVANCFAVESFVDELAAKAEVDPLAFRLQRVSNPRSAEVIRRVGEMMDWKPRPSPANASMRGTTSVGRGMAFIHYKNSETHVAMAMEVEVDRASGEIAVKRVCCAHDCGLMINPDAVRAQVEGNILQTLSRTLYEETTFDRSRVLSVDWVSYPLLRFPSVPRLDIALIDRRDDPPLGAGEAASSPVPAALANAVFDATGVRMRSVPFTALKLKSMLG</sequence>
<evidence type="ECO:0000313" key="3">
    <source>
        <dbReference type="Proteomes" id="UP001363010"/>
    </source>
</evidence>
<dbReference type="InterPro" id="IPR000674">
    <property type="entry name" value="Ald_Oxase/Xan_DH_a/b"/>
</dbReference>
<gene>
    <name evidence="2" type="ORF">WKW80_27570</name>
</gene>
<dbReference type="PANTHER" id="PTHR47495">
    <property type="entry name" value="ALDEHYDE DEHYDROGENASE"/>
    <property type="match status" value="1"/>
</dbReference>
<evidence type="ECO:0000313" key="2">
    <source>
        <dbReference type="EMBL" id="MEJ8825746.1"/>
    </source>
</evidence>
<reference evidence="2 3" key="1">
    <citation type="submission" date="2024-03" db="EMBL/GenBank/DDBJ databases">
        <title>Novel species of the genus Variovorax.</title>
        <authorList>
            <person name="Liu Q."/>
            <person name="Xin Y.-H."/>
        </authorList>
    </citation>
    <scope>NUCLEOTIDE SEQUENCE [LARGE SCALE GENOMIC DNA]</scope>
    <source>
        <strain evidence="2 3">KACC 18501</strain>
    </source>
</reference>
<comment type="caution">
    <text evidence="2">The sequence shown here is derived from an EMBL/GenBank/DDBJ whole genome shotgun (WGS) entry which is preliminary data.</text>
</comment>
<dbReference type="Proteomes" id="UP001363010">
    <property type="component" value="Unassembled WGS sequence"/>
</dbReference>
<feature type="domain" description="Aldehyde oxidase/xanthine dehydrogenase a/b hammerhead" evidence="1">
    <location>
        <begin position="228"/>
        <end position="305"/>
    </location>
</feature>
<keyword evidence="3" id="KW-1185">Reference proteome</keyword>
<dbReference type="SMART" id="SM01008">
    <property type="entry name" value="Ald_Xan_dh_C"/>
    <property type="match status" value="1"/>
</dbReference>